<feature type="binding site" evidence="11">
    <location>
        <position position="106"/>
    </location>
    <ligand>
        <name>Zn(2+)</name>
        <dbReference type="ChEBI" id="CHEBI:29105"/>
    </ligand>
</feature>
<dbReference type="SUPFAM" id="SSF52374">
    <property type="entry name" value="Nucleotidylyl transferase"/>
    <property type="match status" value="1"/>
</dbReference>
<dbReference type="InterPro" id="IPR020058">
    <property type="entry name" value="Glu/Gln-tRNA-synth_Ib_cat-dom"/>
</dbReference>
<dbReference type="InterPro" id="IPR014729">
    <property type="entry name" value="Rossmann-like_a/b/a_fold"/>
</dbReference>
<name>A0A1H2VHN6_9BACL</name>
<dbReference type="PRINTS" id="PR00987">
    <property type="entry name" value="TRNASYNTHGLU"/>
</dbReference>
<evidence type="ECO:0000256" key="5">
    <source>
        <dbReference type="ARBA" id="ARBA00022598"/>
    </source>
</evidence>
<feature type="domain" description="Aminoacyl-tRNA synthetase class I anticodon-binding" evidence="13">
    <location>
        <begin position="335"/>
        <end position="480"/>
    </location>
</feature>
<evidence type="ECO:0000256" key="4">
    <source>
        <dbReference type="ARBA" id="ARBA00022490"/>
    </source>
</evidence>
<evidence type="ECO:0000256" key="8">
    <source>
        <dbReference type="ARBA" id="ARBA00022917"/>
    </source>
</evidence>
<dbReference type="InterPro" id="IPR020751">
    <property type="entry name" value="aa-tRNA-synth_I_codon-bd_sub2"/>
</dbReference>
<keyword evidence="5 11" id="KW-0436">Ligase</keyword>
<feature type="binding site" evidence="11">
    <location>
        <position position="133"/>
    </location>
    <ligand>
        <name>Zn(2+)</name>
        <dbReference type="ChEBI" id="CHEBI:29105"/>
    </ligand>
</feature>
<dbReference type="InterPro" id="IPR033910">
    <property type="entry name" value="GluRS_core"/>
</dbReference>
<comment type="cofactor">
    <cofactor evidence="11">
        <name>Zn(2+)</name>
        <dbReference type="ChEBI" id="CHEBI:29105"/>
    </cofactor>
    <text evidence="11">Binds 1 zinc ion per subunit.</text>
</comment>
<keyword evidence="11" id="KW-0479">Metal-binding</keyword>
<dbReference type="InterPro" id="IPR000924">
    <property type="entry name" value="Glu/Gln-tRNA-synth"/>
</dbReference>
<evidence type="ECO:0000313" key="16">
    <source>
        <dbReference type="Proteomes" id="UP000182589"/>
    </source>
</evidence>
<keyword evidence="6 11" id="KW-0547">Nucleotide-binding</keyword>
<dbReference type="CDD" id="cd00808">
    <property type="entry name" value="GluRS_core"/>
    <property type="match status" value="1"/>
</dbReference>
<dbReference type="EC" id="6.1.1.17" evidence="11"/>
<keyword evidence="16" id="KW-1185">Reference proteome</keyword>
<keyword evidence="7 11" id="KW-0067">ATP-binding</keyword>
<dbReference type="EMBL" id="FNOJ01000011">
    <property type="protein sequence ID" value="SDW67788.1"/>
    <property type="molecule type" value="Genomic_DNA"/>
</dbReference>
<keyword evidence="11" id="KW-0862">Zinc</keyword>
<dbReference type="HAMAP" id="MF_00022">
    <property type="entry name" value="Glu_tRNA_synth_type1"/>
    <property type="match status" value="1"/>
</dbReference>
<evidence type="ECO:0000256" key="1">
    <source>
        <dbReference type="ARBA" id="ARBA00004496"/>
    </source>
</evidence>
<feature type="binding site" evidence="11">
    <location>
        <position position="108"/>
    </location>
    <ligand>
        <name>Zn(2+)</name>
        <dbReference type="ChEBI" id="CHEBI:29105"/>
    </ligand>
</feature>
<evidence type="ECO:0000259" key="12">
    <source>
        <dbReference type="Pfam" id="PF00749"/>
    </source>
</evidence>
<dbReference type="FunFam" id="3.40.50.620:FF:000007">
    <property type="entry name" value="Glutamate--tRNA ligase"/>
    <property type="match status" value="1"/>
</dbReference>
<evidence type="ECO:0000256" key="7">
    <source>
        <dbReference type="ARBA" id="ARBA00022840"/>
    </source>
</evidence>
<comment type="similarity">
    <text evidence="2 11">Belongs to the class-I aminoacyl-tRNA synthetase family. Glutamate--tRNA ligase type 1 subfamily.</text>
</comment>
<evidence type="ECO:0000259" key="13">
    <source>
        <dbReference type="Pfam" id="PF19269"/>
    </source>
</evidence>
<dbReference type="Gene3D" id="3.40.50.620">
    <property type="entry name" value="HUPs"/>
    <property type="match status" value="1"/>
</dbReference>
<comment type="catalytic activity">
    <reaction evidence="10 11">
        <text>tRNA(Glu) + L-glutamate + ATP = L-glutamyl-tRNA(Glu) + AMP + diphosphate</text>
        <dbReference type="Rhea" id="RHEA:23540"/>
        <dbReference type="Rhea" id="RHEA-COMP:9663"/>
        <dbReference type="Rhea" id="RHEA-COMP:9680"/>
        <dbReference type="ChEBI" id="CHEBI:29985"/>
        <dbReference type="ChEBI" id="CHEBI:30616"/>
        <dbReference type="ChEBI" id="CHEBI:33019"/>
        <dbReference type="ChEBI" id="CHEBI:78442"/>
        <dbReference type="ChEBI" id="CHEBI:78520"/>
        <dbReference type="ChEBI" id="CHEBI:456215"/>
        <dbReference type="EC" id="6.1.1.17"/>
    </reaction>
</comment>
<dbReference type="InterPro" id="IPR004527">
    <property type="entry name" value="Glu-tRNA-ligase_bac/mito"/>
</dbReference>
<dbReference type="Proteomes" id="UP000182589">
    <property type="component" value="Unassembled WGS sequence"/>
</dbReference>
<dbReference type="InterPro" id="IPR008925">
    <property type="entry name" value="aa_tRNA-synth_I_cd-bd_sf"/>
</dbReference>
<dbReference type="PANTHER" id="PTHR43311:SF2">
    <property type="entry name" value="GLUTAMATE--TRNA LIGASE, MITOCHONDRIAL-RELATED"/>
    <property type="match status" value="1"/>
</dbReference>
<reference evidence="16" key="2">
    <citation type="submission" date="2016-10" db="EMBL/GenBank/DDBJ databases">
        <authorList>
            <person name="Varghese N."/>
        </authorList>
    </citation>
    <scope>NUCLEOTIDE SEQUENCE [LARGE SCALE GENOMIC DNA]</scope>
    <source>
        <strain evidence="16">DSM 12489</strain>
    </source>
</reference>
<comment type="function">
    <text evidence="11">Catalyzes the attachment of glutamate to tRNA(Glu) in a two-step reaction: glutamate is first activated by ATP to form Glu-AMP and then transferred to the acceptor end of tRNA(Glu).</text>
</comment>
<evidence type="ECO:0000256" key="9">
    <source>
        <dbReference type="ARBA" id="ARBA00023146"/>
    </source>
</evidence>
<dbReference type="GO" id="GO:0004818">
    <property type="term" value="F:glutamate-tRNA ligase activity"/>
    <property type="evidence" value="ECO:0007669"/>
    <property type="project" value="UniProtKB-UniRule"/>
</dbReference>
<feature type="short sequence motif" description="'HIGH' region" evidence="11">
    <location>
        <begin position="9"/>
        <end position="19"/>
    </location>
</feature>
<dbReference type="EMBL" id="BSRA01000003">
    <property type="protein sequence ID" value="GLV12901.1"/>
    <property type="molecule type" value="Genomic_DNA"/>
</dbReference>
<dbReference type="Gene3D" id="1.10.10.350">
    <property type="match status" value="1"/>
</dbReference>
<dbReference type="GO" id="GO:0005524">
    <property type="term" value="F:ATP binding"/>
    <property type="evidence" value="ECO:0007669"/>
    <property type="project" value="UniProtKB-UniRule"/>
</dbReference>
<comment type="subcellular location">
    <subcellularLocation>
        <location evidence="1 11">Cytoplasm</location>
    </subcellularLocation>
</comment>
<dbReference type="NCBIfam" id="TIGR00464">
    <property type="entry name" value="gltX_bact"/>
    <property type="match status" value="1"/>
</dbReference>
<organism evidence="15 16">
    <name type="scientific">Alicyclobacillus hesperidum</name>
    <dbReference type="NCBI Taxonomy" id="89784"/>
    <lineage>
        <taxon>Bacteria</taxon>
        <taxon>Bacillati</taxon>
        <taxon>Bacillota</taxon>
        <taxon>Bacilli</taxon>
        <taxon>Bacillales</taxon>
        <taxon>Alicyclobacillaceae</taxon>
        <taxon>Alicyclobacillus</taxon>
    </lineage>
</organism>
<evidence type="ECO:0000313" key="15">
    <source>
        <dbReference type="EMBL" id="SDW67788.1"/>
    </source>
</evidence>
<gene>
    <name evidence="11" type="primary">gltX</name>
    <name evidence="14" type="synonym">gltX_1</name>
    <name evidence="14" type="ORF">Heshes_05850</name>
    <name evidence="15" type="ORF">SAMN04489725_11112</name>
</gene>
<feature type="short sequence motif" description="'KMSKS' region" evidence="11">
    <location>
        <begin position="250"/>
        <end position="254"/>
    </location>
</feature>
<evidence type="ECO:0000313" key="14">
    <source>
        <dbReference type="EMBL" id="GLV12901.1"/>
    </source>
</evidence>
<keyword evidence="8 11" id="KW-0648">Protein biosynthesis</keyword>
<reference evidence="15" key="1">
    <citation type="submission" date="2016-10" db="EMBL/GenBank/DDBJ databases">
        <authorList>
            <person name="de Groot N.N."/>
        </authorList>
    </citation>
    <scope>NUCLEOTIDE SEQUENCE [LARGE SCALE GENOMIC DNA]</scope>
    <source>
        <strain evidence="15">DSM 12489</strain>
    </source>
</reference>
<dbReference type="STRING" id="89784.SAMN04489725_11112"/>
<keyword evidence="9 11" id="KW-0030">Aminoacyl-tRNA synthetase</keyword>
<evidence type="ECO:0000256" key="10">
    <source>
        <dbReference type="ARBA" id="ARBA00048351"/>
    </source>
</evidence>
<feature type="domain" description="Glutamyl/glutaminyl-tRNA synthetase class Ib catalytic" evidence="12">
    <location>
        <begin position="3"/>
        <end position="320"/>
    </location>
</feature>
<dbReference type="Proteomes" id="UP001157137">
    <property type="component" value="Unassembled WGS sequence"/>
</dbReference>
<dbReference type="GO" id="GO:0005829">
    <property type="term" value="C:cytosol"/>
    <property type="evidence" value="ECO:0007669"/>
    <property type="project" value="TreeGrafter"/>
</dbReference>
<keyword evidence="4 11" id="KW-0963">Cytoplasm</keyword>
<dbReference type="RefSeq" id="WP_006445753.1">
    <property type="nucleotide sequence ID" value="NZ_BSRA01000003.1"/>
</dbReference>
<dbReference type="Pfam" id="PF00749">
    <property type="entry name" value="tRNA-synt_1c"/>
    <property type="match status" value="1"/>
</dbReference>
<evidence type="ECO:0000256" key="6">
    <source>
        <dbReference type="ARBA" id="ARBA00022741"/>
    </source>
</evidence>
<dbReference type="SUPFAM" id="SSF48163">
    <property type="entry name" value="An anticodon-binding domain of class I aminoacyl-tRNA synthetases"/>
    <property type="match status" value="1"/>
</dbReference>
<dbReference type="GO" id="GO:0006424">
    <property type="term" value="P:glutamyl-tRNA aminoacylation"/>
    <property type="evidence" value="ECO:0007669"/>
    <property type="project" value="UniProtKB-UniRule"/>
</dbReference>
<sequence length="482" mass="54753">MTVRVRFAPSPTGHLHIGSVRTALFNFLFARHHGGQFILRLEDTDTNRNVEGADIQFLDGFRWLGIKWDEGFDVGGPYTPYRCMERLDIYRQYIDRLLREGKAYPCFCTDDDLAAERNQAEREGRIPRYSGRCRHLPEALRESRMASGEPYSIRFIVEPGRELVVHDLIRGDVSFQSDDIGDFVIVKSNGIPTYNFQVVIDDIEMHITHVIRAEEHLSNTPRQLLVYEAFGATPPAFAHLPIVLDEQRKKLSKRDPNVLPIATYQSLGYLPEAFINFLALLGWSPGGEQELFTVDELCRLFDLDRVGKSGAVFDVEKLNWMANQYFKALPVAQAARMVREQLDRAGIGLPAHADDTWLEEVVSLYQDGMRCAHDFIEMSKTFFTRQVEWEDDAIVLLRDPTARSVVEAYLAHCREAGEAWTAEASRERFKRVQADLGVKGRQLFMPVRAALTGQLHGPDLQKTIALLSQKVVIERLSAALAG</sequence>
<evidence type="ECO:0000256" key="2">
    <source>
        <dbReference type="ARBA" id="ARBA00007894"/>
    </source>
</evidence>
<dbReference type="InterPro" id="IPR045462">
    <property type="entry name" value="aa-tRNA-synth_I_cd-bd"/>
</dbReference>
<reference evidence="14" key="3">
    <citation type="submission" date="2023-02" db="EMBL/GenBank/DDBJ databases">
        <title>Proposal of a novel subspecies: Alicyclobacillus hesperidum subspecies aegle.</title>
        <authorList>
            <person name="Goto K."/>
            <person name="Fujii T."/>
            <person name="Yasui K."/>
            <person name="Mochida K."/>
            <person name="Kato-Tanaka Y."/>
            <person name="Morohoshi S."/>
            <person name="An S.Y."/>
            <person name="Kasai H."/>
            <person name="Yokota A."/>
        </authorList>
    </citation>
    <scope>NUCLEOTIDE SEQUENCE</scope>
    <source>
        <strain evidence="14">DSM 12766</strain>
    </source>
</reference>
<proteinExistence type="inferred from homology"/>
<feature type="binding site" evidence="11">
    <location>
        <position position="135"/>
    </location>
    <ligand>
        <name>Zn(2+)</name>
        <dbReference type="ChEBI" id="CHEBI:29105"/>
    </ligand>
</feature>
<feature type="binding site" evidence="11">
    <location>
        <position position="253"/>
    </location>
    <ligand>
        <name>ATP</name>
        <dbReference type="ChEBI" id="CHEBI:30616"/>
    </ligand>
</feature>
<comment type="subunit">
    <text evidence="3 11">Monomer.</text>
</comment>
<dbReference type="GO" id="GO:0000049">
    <property type="term" value="F:tRNA binding"/>
    <property type="evidence" value="ECO:0007669"/>
    <property type="project" value="InterPro"/>
</dbReference>
<dbReference type="InterPro" id="IPR049940">
    <property type="entry name" value="GluQ/Sye"/>
</dbReference>
<accession>A0A1H2VHN6</accession>
<dbReference type="Pfam" id="PF19269">
    <property type="entry name" value="Anticodon_2"/>
    <property type="match status" value="1"/>
</dbReference>
<dbReference type="AlphaFoldDB" id="A0A1H2VHN6"/>
<protein>
    <recommendedName>
        <fullName evidence="11">Glutamate--tRNA ligase</fullName>
        <ecNumber evidence="11">6.1.1.17</ecNumber>
    </recommendedName>
    <alternativeName>
        <fullName evidence="11">Glutamyl-tRNA synthetase</fullName>
        <shortName evidence="11">GluRS</shortName>
    </alternativeName>
</protein>
<evidence type="ECO:0000256" key="3">
    <source>
        <dbReference type="ARBA" id="ARBA00011245"/>
    </source>
</evidence>
<dbReference type="GO" id="GO:0008270">
    <property type="term" value="F:zinc ion binding"/>
    <property type="evidence" value="ECO:0007669"/>
    <property type="project" value="UniProtKB-UniRule"/>
</dbReference>
<dbReference type="PANTHER" id="PTHR43311">
    <property type="entry name" value="GLUTAMATE--TRNA LIGASE"/>
    <property type="match status" value="1"/>
</dbReference>
<evidence type="ECO:0000256" key="11">
    <source>
        <dbReference type="HAMAP-Rule" id="MF_00022"/>
    </source>
</evidence>